<evidence type="ECO:0000259" key="6">
    <source>
        <dbReference type="Pfam" id="PF03727"/>
    </source>
</evidence>
<proteinExistence type="inferred from homology"/>
<dbReference type="PROSITE" id="PS51748">
    <property type="entry name" value="HEXOKINASE_2"/>
    <property type="match status" value="1"/>
</dbReference>
<feature type="domain" description="Hexokinase C-terminal" evidence="6">
    <location>
        <begin position="71"/>
        <end position="180"/>
    </location>
</feature>
<evidence type="ECO:0000256" key="3">
    <source>
        <dbReference type="ARBA" id="ARBA00023152"/>
    </source>
</evidence>
<dbReference type="Pfam" id="PF03727">
    <property type="entry name" value="Hexokinase_2"/>
    <property type="match status" value="2"/>
</dbReference>
<dbReference type="InterPro" id="IPR001312">
    <property type="entry name" value="Hexokinase"/>
</dbReference>
<keyword evidence="5" id="KW-0808">Transferase</keyword>
<dbReference type="EC" id="2.7.1.-" evidence="5"/>
<dbReference type="GO" id="GO:0005739">
    <property type="term" value="C:mitochondrion"/>
    <property type="evidence" value="ECO:0007669"/>
    <property type="project" value="TreeGrafter"/>
</dbReference>
<keyword evidence="8" id="KW-1185">Reference proteome</keyword>
<evidence type="ECO:0000256" key="5">
    <source>
        <dbReference type="RuleBase" id="RU362007"/>
    </source>
</evidence>
<name>X6M5T1_RETFI</name>
<evidence type="ECO:0000313" key="8">
    <source>
        <dbReference type="Proteomes" id="UP000023152"/>
    </source>
</evidence>
<organism evidence="7 8">
    <name type="scientific">Reticulomyxa filosa</name>
    <dbReference type="NCBI Taxonomy" id="46433"/>
    <lineage>
        <taxon>Eukaryota</taxon>
        <taxon>Sar</taxon>
        <taxon>Rhizaria</taxon>
        <taxon>Retaria</taxon>
        <taxon>Foraminifera</taxon>
        <taxon>Monothalamids</taxon>
        <taxon>Reticulomyxidae</taxon>
        <taxon>Reticulomyxa</taxon>
    </lineage>
</organism>
<evidence type="ECO:0000256" key="1">
    <source>
        <dbReference type="ARBA" id="ARBA00004888"/>
    </source>
</evidence>
<reference evidence="7 8" key="1">
    <citation type="journal article" date="2013" name="Curr. Biol.">
        <title>The Genome of the Foraminiferan Reticulomyxa filosa.</title>
        <authorList>
            <person name="Glockner G."/>
            <person name="Hulsmann N."/>
            <person name="Schleicher M."/>
            <person name="Noegel A.A."/>
            <person name="Eichinger L."/>
            <person name="Gallinger C."/>
            <person name="Pawlowski J."/>
            <person name="Sierra R."/>
            <person name="Euteneuer U."/>
            <person name="Pillet L."/>
            <person name="Moustafa A."/>
            <person name="Platzer M."/>
            <person name="Groth M."/>
            <person name="Szafranski K."/>
            <person name="Schliwa M."/>
        </authorList>
    </citation>
    <scope>NUCLEOTIDE SEQUENCE [LARGE SCALE GENOMIC DNA]</scope>
</reference>
<evidence type="ECO:0000313" key="7">
    <source>
        <dbReference type="EMBL" id="ETO08827.1"/>
    </source>
</evidence>
<keyword evidence="3 5" id="KW-0324">Glycolysis</keyword>
<sequence length="186" mass="20938">MDEYTPNRGAYLNEKMISGYYIGEMCRLLMIEVFRERITDLGEESLLNERWRFTSEMVSEVLRFGTDYEGLLELVTQRSADMAATCLTAVFEKSGIFTTSKADDWILREKGTFTLSEEYTKDPSKKITVGVDGSVYIKIPGYEQRMKETISRILDTEIGSRVDLVHSEDGSGKGAALAVAALVNDE</sequence>
<dbReference type="AlphaFoldDB" id="X6M5T1"/>
<keyword evidence="5" id="KW-0067">ATP-binding</keyword>
<gene>
    <name evidence="7" type="ORF">RFI_28561</name>
</gene>
<dbReference type="OrthoDB" id="419537at2759"/>
<dbReference type="GO" id="GO:0008865">
    <property type="term" value="F:fructokinase activity"/>
    <property type="evidence" value="ECO:0007669"/>
    <property type="project" value="TreeGrafter"/>
</dbReference>
<protein>
    <recommendedName>
        <fullName evidence="5">Phosphotransferase</fullName>
        <ecNumber evidence="5">2.7.1.-</ecNumber>
    </recommendedName>
</protein>
<keyword evidence="5" id="KW-0547">Nucleotide-binding</keyword>
<dbReference type="InterPro" id="IPR022673">
    <property type="entry name" value="Hexokinase_C"/>
</dbReference>
<comment type="caution">
    <text evidence="7">The sequence shown here is derived from an EMBL/GenBank/DDBJ whole genome shotgun (WGS) entry which is preliminary data.</text>
</comment>
<feature type="domain" description="Hexokinase C-terminal" evidence="6">
    <location>
        <begin position="1"/>
        <end position="61"/>
    </location>
</feature>
<dbReference type="EMBL" id="ASPP01024655">
    <property type="protein sequence ID" value="ETO08827.1"/>
    <property type="molecule type" value="Genomic_DNA"/>
</dbReference>
<dbReference type="PRINTS" id="PR00475">
    <property type="entry name" value="HEXOKINASE"/>
</dbReference>
<dbReference type="GO" id="GO:0006006">
    <property type="term" value="P:glucose metabolic process"/>
    <property type="evidence" value="ECO:0007669"/>
    <property type="project" value="TreeGrafter"/>
</dbReference>
<comment type="pathway">
    <text evidence="2">Carbohydrate metabolism; hexose metabolism.</text>
</comment>
<comment type="similarity">
    <text evidence="5">Belongs to the hexokinase family.</text>
</comment>
<comment type="pathway">
    <text evidence="1">Carbohydrate degradation; glycolysis; D-glyceraldehyde 3-phosphate and glycerone phosphate from D-glucose: step 1/4.</text>
</comment>
<dbReference type="PANTHER" id="PTHR19443">
    <property type="entry name" value="HEXOKINASE"/>
    <property type="match status" value="1"/>
</dbReference>
<dbReference type="InterPro" id="IPR043129">
    <property type="entry name" value="ATPase_NBD"/>
</dbReference>
<accession>X6M5T1</accession>
<dbReference type="GO" id="GO:0005536">
    <property type="term" value="F:D-glucose binding"/>
    <property type="evidence" value="ECO:0007669"/>
    <property type="project" value="InterPro"/>
</dbReference>
<dbReference type="GO" id="GO:0006096">
    <property type="term" value="P:glycolytic process"/>
    <property type="evidence" value="ECO:0007669"/>
    <property type="project" value="UniProtKB-KW"/>
</dbReference>
<dbReference type="SUPFAM" id="SSF53067">
    <property type="entry name" value="Actin-like ATPase domain"/>
    <property type="match status" value="1"/>
</dbReference>
<keyword evidence="5" id="KW-0418">Kinase</keyword>
<dbReference type="PANTHER" id="PTHR19443:SF16">
    <property type="entry name" value="HEXOKINASE TYPE 1-RELATED"/>
    <property type="match status" value="1"/>
</dbReference>
<evidence type="ECO:0000256" key="4">
    <source>
        <dbReference type="ARBA" id="ARBA00044613"/>
    </source>
</evidence>
<dbReference type="Gene3D" id="3.40.367.20">
    <property type="match status" value="2"/>
</dbReference>
<dbReference type="GO" id="GO:0005524">
    <property type="term" value="F:ATP binding"/>
    <property type="evidence" value="ECO:0007669"/>
    <property type="project" value="UniProtKB-UniRule"/>
</dbReference>
<dbReference type="Proteomes" id="UP000023152">
    <property type="component" value="Unassembled WGS sequence"/>
</dbReference>
<comment type="catalytic activity">
    <reaction evidence="4">
        <text>a D-hexose + ATP = a D-hexose 6-phosphate + ADP + H(+)</text>
        <dbReference type="Rhea" id="RHEA:22740"/>
        <dbReference type="ChEBI" id="CHEBI:4194"/>
        <dbReference type="ChEBI" id="CHEBI:15378"/>
        <dbReference type="ChEBI" id="CHEBI:30616"/>
        <dbReference type="ChEBI" id="CHEBI:229467"/>
        <dbReference type="ChEBI" id="CHEBI:456216"/>
        <dbReference type="EC" id="2.7.1.1"/>
    </reaction>
    <physiologicalReaction direction="left-to-right" evidence="4">
        <dbReference type="Rhea" id="RHEA:22741"/>
    </physiologicalReaction>
</comment>
<evidence type="ECO:0000256" key="2">
    <source>
        <dbReference type="ARBA" id="ARBA00005028"/>
    </source>
</evidence>
<dbReference type="GO" id="GO:0004340">
    <property type="term" value="F:glucokinase activity"/>
    <property type="evidence" value="ECO:0007669"/>
    <property type="project" value="TreeGrafter"/>
</dbReference>
<dbReference type="GO" id="GO:0001678">
    <property type="term" value="P:intracellular glucose homeostasis"/>
    <property type="evidence" value="ECO:0007669"/>
    <property type="project" value="InterPro"/>
</dbReference>
<dbReference type="GO" id="GO:0005829">
    <property type="term" value="C:cytosol"/>
    <property type="evidence" value="ECO:0007669"/>
    <property type="project" value="TreeGrafter"/>
</dbReference>